<evidence type="ECO:0000313" key="2">
    <source>
        <dbReference type="EMBL" id="ANP42945.1"/>
    </source>
</evidence>
<organism evidence="2 3">
    <name type="scientific">Tritonibacter mobilis F1926</name>
    <dbReference type="NCBI Taxonomy" id="1265309"/>
    <lineage>
        <taxon>Bacteria</taxon>
        <taxon>Pseudomonadati</taxon>
        <taxon>Pseudomonadota</taxon>
        <taxon>Alphaproteobacteria</taxon>
        <taxon>Rhodobacterales</taxon>
        <taxon>Paracoccaceae</taxon>
        <taxon>Tritonibacter</taxon>
    </lineage>
</organism>
<protein>
    <submittedName>
        <fullName evidence="2">Uncharacterized protein</fullName>
    </submittedName>
</protein>
<keyword evidence="1" id="KW-0812">Transmembrane</keyword>
<feature type="transmembrane region" description="Helical" evidence="1">
    <location>
        <begin position="112"/>
        <end position="131"/>
    </location>
</feature>
<keyword evidence="1" id="KW-1133">Transmembrane helix</keyword>
<evidence type="ECO:0000313" key="3">
    <source>
        <dbReference type="Proteomes" id="UP000013243"/>
    </source>
</evidence>
<dbReference type="Proteomes" id="UP000013243">
    <property type="component" value="Plasmid unnamed1"/>
</dbReference>
<proteinExistence type="predicted"/>
<keyword evidence="1" id="KW-0472">Membrane</keyword>
<keyword evidence="2" id="KW-0614">Plasmid</keyword>
<gene>
    <name evidence="2" type="ORF">K529_019465</name>
</gene>
<geneLocation type="plasmid" evidence="2 3">
    <name>unnamed1</name>
</geneLocation>
<feature type="transmembrane region" description="Helical" evidence="1">
    <location>
        <begin position="60"/>
        <end position="82"/>
    </location>
</feature>
<dbReference type="GeneID" id="43453070"/>
<name>A0A1B1A8P0_9RHOB</name>
<dbReference type="RefSeq" id="WP_005643364.1">
    <property type="nucleotide sequence ID" value="NZ_CP015231.1"/>
</dbReference>
<accession>A0A1B1A8P0</accession>
<feature type="transmembrane region" description="Helical" evidence="1">
    <location>
        <begin position="184"/>
        <end position="205"/>
    </location>
</feature>
<evidence type="ECO:0000256" key="1">
    <source>
        <dbReference type="SAM" id="Phobius"/>
    </source>
</evidence>
<dbReference type="AlphaFoldDB" id="A0A1B1A8P0"/>
<feature type="transmembrane region" description="Helical" evidence="1">
    <location>
        <begin position="220"/>
        <end position="243"/>
    </location>
</feature>
<dbReference type="KEGG" id="rmb:K529_019465"/>
<reference evidence="2 3" key="1">
    <citation type="journal article" date="2016" name="ISME J.">
        <title>Global occurrence and heterogeneity of the Roseobacter-clade species Ruegeria mobilis.</title>
        <authorList>
            <person name="Sonnenschein E."/>
            <person name="Gram L."/>
        </authorList>
    </citation>
    <scope>NUCLEOTIDE SEQUENCE [LARGE SCALE GENOMIC DNA]</scope>
    <source>
        <strain evidence="2 3">F1926</strain>
        <plasmid evidence="2 3">unnamed1</plasmid>
    </source>
</reference>
<feature type="transmembrane region" description="Helical" evidence="1">
    <location>
        <begin position="22"/>
        <end position="40"/>
    </location>
</feature>
<sequence>MNVKIEFKLHEPDPQKEVKEKAFRYLPALPLMLNLLPYFLCFYFERERLSDLWNADRPIMLGFNLFVVLLFVASVILYYYYYFSRRAEAMIVGSLLFSTIPMHLMALGVSVFVLQSFIFVAITICAILFALSNFQRANKAIDSEALKKYAREVIVSENGTVKYYHGIDFEGSLLAVKAVGKGRYAMECALAIPMILLMLVVWPVVFTDDNFPNNVPVSTLFWFMFVVFGVVLRGIGLSQAWLLHRVLRLVRSPDWKLELHRRDQNVGASAH</sequence>
<feature type="transmembrane region" description="Helical" evidence="1">
    <location>
        <begin position="89"/>
        <end position="106"/>
    </location>
</feature>
<dbReference type="EMBL" id="CP015231">
    <property type="protein sequence ID" value="ANP42945.1"/>
    <property type="molecule type" value="Genomic_DNA"/>
</dbReference>